<gene>
    <name evidence="2" type="ORF">JCM16775_1274</name>
</gene>
<feature type="transmembrane region" description="Helical" evidence="1">
    <location>
        <begin position="41"/>
        <end position="61"/>
    </location>
</feature>
<dbReference type="AlphaFoldDB" id="A0A510JJW8"/>
<keyword evidence="1" id="KW-0472">Membrane</keyword>
<proteinExistence type="predicted"/>
<sequence>MGEIFGIAAEDKMLMDKHEIKTIIDFLNDFNIINSPSFLDIIFIISIIHYISLRIVNYICLKYFSALFHKKVFKNK</sequence>
<keyword evidence="1" id="KW-1133">Transmembrane helix</keyword>
<evidence type="ECO:0000313" key="2">
    <source>
        <dbReference type="EMBL" id="BBM38565.1"/>
    </source>
</evidence>
<accession>A0A510JJW8</accession>
<dbReference type="EMBL" id="AP019823">
    <property type="protein sequence ID" value="BBM38565.1"/>
    <property type="molecule type" value="Genomic_DNA"/>
</dbReference>
<keyword evidence="1" id="KW-0812">Transmembrane</keyword>
<organism evidence="2 3">
    <name type="scientific">Leptotrichia hofstadii</name>
    <dbReference type="NCBI Taxonomy" id="157688"/>
    <lineage>
        <taxon>Bacteria</taxon>
        <taxon>Fusobacteriati</taxon>
        <taxon>Fusobacteriota</taxon>
        <taxon>Fusobacteriia</taxon>
        <taxon>Fusobacteriales</taxon>
        <taxon>Leptotrichiaceae</taxon>
        <taxon>Leptotrichia</taxon>
    </lineage>
</organism>
<reference evidence="2 3" key="1">
    <citation type="submission" date="2019-07" db="EMBL/GenBank/DDBJ databases">
        <title>Complete Genome Sequence of Leptotrichia hofstadii Strain JCM16775.</title>
        <authorList>
            <person name="Watanabe S."/>
            <person name="Cui L."/>
        </authorList>
    </citation>
    <scope>NUCLEOTIDE SEQUENCE [LARGE SCALE GENOMIC DNA]</scope>
    <source>
        <strain evidence="2 3">JCM16775</strain>
    </source>
</reference>
<keyword evidence="3" id="KW-1185">Reference proteome</keyword>
<dbReference type="Proteomes" id="UP000321892">
    <property type="component" value="Chromosome"/>
</dbReference>
<protein>
    <submittedName>
        <fullName evidence="2">Uncharacterized protein</fullName>
    </submittedName>
</protein>
<name>A0A510JJW8_9FUSO</name>
<evidence type="ECO:0000256" key="1">
    <source>
        <dbReference type="SAM" id="Phobius"/>
    </source>
</evidence>
<dbReference type="KEGG" id="lhf:JCM16775_1274"/>
<evidence type="ECO:0000313" key="3">
    <source>
        <dbReference type="Proteomes" id="UP000321892"/>
    </source>
</evidence>